<evidence type="ECO:0000259" key="9">
    <source>
        <dbReference type="PROSITE" id="PS51330"/>
    </source>
</evidence>
<evidence type="ECO:0000256" key="8">
    <source>
        <dbReference type="PIRNR" id="PIRNR000194"/>
    </source>
</evidence>
<proteinExistence type="inferred from homology"/>
<gene>
    <name evidence="10" type="ORF">PUV54_02530</name>
</gene>
<dbReference type="InterPro" id="IPR024072">
    <property type="entry name" value="DHFR-like_dom_sf"/>
</dbReference>
<evidence type="ECO:0000256" key="6">
    <source>
        <dbReference type="ARBA" id="ARBA00023002"/>
    </source>
</evidence>
<feature type="domain" description="DHFR" evidence="9">
    <location>
        <begin position="7"/>
        <end position="171"/>
    </location>
</feature>
<dbReference type="SUPFAM" id="SSF53597">
    <property type="entry name" value="Dihydrofolate reductase-like"/>
    <property type="match status" value="1"/>
</dbReference>
<dbReference type="InterPro" id="IPR001796">
    <property type="entry name" value="DHFR_dom"/>
</dbReference>
<dbReference type="EMBL" id="CP118166">
    <property type="protein sequence ID" value="WDI32066.1"/>
    <property type="molecule type" value="Genomic_DNA"/>
</dbReference>
<evidence type="ECO:0000313" key="11">
    <source>
        <dbReference type="Proteomes" id="UP001214043"/>
    </source>
</evidence>
<keyword evidence="4 8" id="KW-0554">One-carbon metabolism</keyword>
<organism evidence="10 11">
    <name type="scientific">Hyphococcus flavus</name>
    <dbReference type="NCBI Taxonomy" id="1866326"/>
    <lineage>
        <taxon>Bacteria</taxon>
        <taxon>Pseudomonadati</taxon>
        <taxon>Pseudomonadota</taxon>
        <taxon>Alphaproteobacteria</taxon>
        <taxon>Parvularculales</taxon>
        <taxon>Parvularculaceae</taxon>
        <taxon>Hyphococcus</taxon>
    </lineage>
</organism>
<dbReference type="PIRSF" id="PIRSF000194">
    <property type="entry name" value="DHFR"/>
    <property type="match status" value="1"/>
</dbReference>
<dbReference type="PANTHER" id="PTHR48069">
    <property type="entry name" value="DIHYDROFOLATE REDUCTASE"/>
    <property type="match status" value="1"/>
</dbReference>
<dbReference type="FunFam" id="3.40.430.10:FF:000001">
    <property type="entry name" value="Dihydrofolate reductase"/>
    <property type="match status" value="1"/>
</dbReference>
<evidence type="ECO:0000256" key="2">
    <source>
        <dbReference type="ARBA" id="ARBA00009539"/>
    </source>
</evidence>
<sequence length="180" mass="19962">MDDSPVKITLVAAASRNHVIGAGGDLIWRISDDFKWFKSMTMGKPMVMGRKTFDSIGRALPGRDNIVVTRSSDFAGEKTYIARSLDSAIKLARHCADVAGADELCVIGGGEIYAQALSRADRIYLTRVDVEIEGDTVFPEIDSRDWAETRAGSGEKNTHNEYACEFFILDRKSRIRAKRL</sequence>
<protein>
    <recommendedName>
        <fullName evidence="3 8">Dihydrofolate reductase</fullName>
        <ecNumber evidence="3 8">1.5.1.3</ecNumber>
    </recommendedName>
</protein>
<dbReference type="PRINTS" id="PR00070">
    <property type="entry name" value="DHFR"/>
</dbReference>
<dbReference type="GO" id="GO:0006730">
    <property type="term" value="P:one-carbon metabolic process"/>
    <property type="evidence" value="ECO:0007669"/>
    <property type="project" value="UniProtKB-KW"/>
</dbReference>
<dbReference type="Gene3D" id="3.40.430.10">
    <property type="entry name" value="Dihydrofolate Reductase, subunit A"/>
    <property type="match status" value="1"/>
</dbReference>
<dbReference type="Proteomes" id="UP001214043">
    <property type="component" value="Chromosome"/>
</dbReference>
<dbReference type="Pfam" id="PF00186">
    <property type="entry name" value="DHFR_1"/>
    <property type="match status" value="1"/>
</dbReference>
<dbReference type="GO" id="GO:0004146">
    <property type="term" value="F:dihydrofolate reductase activity"/>
    <property type="evidence" value="ECO:0007669"/>
    <property type="project" value="UniProtKB-EC"/>
</dbReference>
<reference evidence="10" key="1">
    <citation type="submission" date="2023-02" db="EMBL/GenBank/DDBJ databases">
        <title>Genome sequence of Hyphococcus flavus.</title>
        <authorList>
            <person name="Rong J.-C."/>
            <person name="Zhao Q."/>
            <person name="Yi M."/>
            <person name="Wu J.-Y."/>
        </authorList>
    </citation>
    <scope>NUCLEOTIDE SEQUENCE</scope>
    <source>
        <strain evidence="10">MCCC 1K03223</strain>
    </source>
</reference>
<dbReference type="GO" id="GO:0046655">
    <property type="term" value="P:folic acid metabolic process"/>
    <property type="evidence" value="ECO:0007669"/>
    <property type="project" value="TreeGrafter"/>
</dbReference>
<keyword evidence="5 8" id="KW-0521">NADP</keyword>
<dbReference type="GO" id="GO:0046654">
    <property type="term" value="P:tetrahydrofolate biosynthetic process"/>
    <property type="evidence" value="ECO:0007669"/>
    <property type="project" value="InterPro"/>
</dbReference>
<dbReference type="GO" id="GO:0070401">
    <property type="term" value="F:NADP+ binding"/>
    <property type="evidence" value="ECO:0007669"/>
    <property type="project" value="UniProtKB-ARBA"/>
</dbReference>
<accession>A0AAF0CF12</accession>
<dbReference type="InterPro" id="IPR012259">
    <property type="entry name" value="DHFR"/>
</dbReference>
<comment type="similarity">
    <text evidence="2 8">Belongs to the dihydrofolate reductase family.</text>
</comment>
<evidence type="ECO:0000256" key="3">
    <source>
        <dbReference type="ARBA" id="ARBA00012856"/>
    </source>
</evidence>
<comment type="pathway">
    <text evidence="1 8">Cofactor biosynthesis; tetrahydrofolate biosynthesis; 5,6,7,8-tetrahydrofolate from 7,8-dihydrofolate: step 1/1.</text>
</comment>
<evidence type="ECO:0000256" key="7">
    <source>
        <dbReference type="ARBA" id="ARBA00025067"/>
    </source>
</evidence>
<comment type="catalytic activity">
    <reaction evidence="8">
        <text>(6S)-5,6,7,8-tetrahydrofolate + NADP(+) = 7,8-dihydrofolate + NADPH + H(+)</text>
        <dbReference type="Rhea" id="RHEA:15009"/>
        <dbReference type="ChEBI" id="CHEBI:15378"/>
        <dbReference type="ChEBI" id="CHEBI:57451"/>
        <dbReference type="ChEBI" id="CHEBI:57453"/>
        <dbReference type="ChEBI" id="CHEBI:57783"/>
        <dbReference type="ChEBI" id="CHEBI:58349"/>
        <dbReference type="EC" id="1.5.1.3"/>
    </reaction>
</comment>
<keyword evidence="11" id="KW-1185">Reference proteome</keyword>
<dbReference type="EC" id="1.5.1.3" evidence="3 8"/>
<dbReference type="PROSITE" id="PS51330">
    <property type="entry name" value="DHFR_2"/>
    <property type="match status" value="1"/>
</dbReference>
<dbReference type="CDD" id="cd00209">
    <property type="entry name" value="DHFR"/>
    <property type="match status" value="1"/>
</dbReference>
<keyword evidence="6 8" id="KW-0560">Oxidoreductase</keyword>
<dbReference type="GO" id="GO:0046452">
    <property type="term" value="P:dihydrofolate metabolic process"/>
    <property type="evidence" value="ECO:0007669"/>
    <property type="project" value="TreeGrafter"/>
</dbReference>
<dbReference type="RefSeq" id="WP_274493954.1">
    <property type="nucleotide sequence ID" value="NZ_CP118166.1"/>
</dbReference>
<evidence type="ECO:0000313" key="10">
    <source>
        <dbReference type="EMBL" id="WDI32066.1"/>
    </source>
</evidence>
<evidence type="ECO:0000256" key="5">
    <source>
        <dbReference type="ARBA" id="ARBA00022857"/>
    </source>
</evidence>
<dbReference type="PANTHER" id="PTHR48069:SF3">
    <property type="entry name" value="DIHYDROFOLATE REDUCTASE"/>
    <property type="match status" value="1"/>
</dbReference>
<dbReference type="AlphaFoldDB" id="A0AAF0CF12"/>
<comment type="function">
    <text evidence="7 8">Key enzyme in folate metabolism. Catalyzes an essential reaction for de novo glycine and purine synthesis, and for DNA precursor synthesis.</text>
</comment>
<evidence type="ECO:0000256" key="4">
    <source>
        <dbReference type="ARBA" id="ARBA00022563"/>
    </source>
</evidence>
<evidence type="ECO:0000256" key="1">
    <source>
        <dbReference type="ARBA" id="ARBA00004903"/>
    </source>
</evidence>
<dbReference type="GO" id="GO:0005829">
    <property type="term" value="C:cytosol"/>
    <property type="evidence" value="ECO:0007669"/>
    <property type="project" value="TreeGrafter"/>
</dbReference>
<name>A0AAF0CF12_9PROT</name>
<dbReference type="KEGG" id="hfl:PUV54_02530"/>